<dbReference type="Proteomes" id="UP000177871">
    <property type="component" value="Unassembled WGS sequence"/>
</dbReference>
<sequence length="70" mass="7645">MDDKVKVAVDHVKTHVTYPATTEQLMAACESWSDVDPVLVEEGKMKMQAQPGKTWSSAEEVLATLGWPAA</sequence>
<evidence type="ECO:0000313" key="2">
    <source>
        <dbReference type="Proteomes" id="UP000177871"/>
    </source>
</evidence>
<reference evidence="1 2" key="1">
    <citation type="journal article" date="2016" name="Nat. Commun.">
        <title>Thousands of microbial genomes shed light on interconnected biogeochemical processes in an aquifer system.</title>
        <authorList>
            <person name="Anantharaman K."/>
            <person name="Brown C.T."/>
            <person name="Hug L.A."/>
            <person name="Sharon I."/>
            <person name="Castelle C.J."/>
            <person name="Probst A.J."/>
            <person name="Thomas B.C."/>
            <person name="Singh A."/>
            <person name="Wilkins M.J."/>
            <person name="Karaoz U."/>
            <person name="Brodie E.L."/>
            <person name="Williams K.H."/>
            <person name="Hubbard S.S."/>
            <person name="Banfield J.F."/>
        </authorList>
    </citation>
    <scope>NUCLEOTIDE SEQUENCE [LARGE SCALE GENOMIC DNA]</scope>
</reference>
<accession>A0A1F6A5E8</accession>
<evidence type="ECO:0000313" key="1">
    <source>
        <dbReference type="EMBL" id="OGG19846.1"/>
    </source>
</evidence>
<dbReference type="STRING" id="1798381.A2721_00485"/>
<comment type="caution">
    <text evidence="1">The sequence shown here is derived from an EMBL/GenBank/DDBJ whole genome shotgun (WGS) entry which is preliminary data.</text>
</comment>
<name>A0A1F6A5E8_9BACT</name>
<gene>
    <name evidence="1" type="ORF">A2721_00485</name>
</gene>
<organism evidence="1 2">
    <name type="scientific">Candidatus Gottesmanbacteria bacterium RIFCSPHIGHO2_01_FULL_47_48</name>
    <dbReference type="NCBI Taxonomy" id="1798381"/>
    <lineage>
        <taxon>Bacteria</taxon>
        <taxon>Candidatus Gottesmaniibacteriota</taxon>
    </lineage>
</organism>
<protein>
    <recommendedName>
        <fullName evidence="3">DUF2795 domain-containing protein</fullName>
    </recommendedName>
</protein>
<evidence type="ECO:0008006" key="3">
    <source>
        <dbReference type="Google" id="ProtNLM"/>
    </source>
</evidence>
<proteinExistence type="predicted"/>
<dbReference type="AlphaFoldDB" id="A0A1F6A5E8"/>
<dbReference type="EMBL" id="MFJK01000002">
    <property type="protein sequence ID" value="OGG19846.1"/>
    <property type="molecule type" value="Genomic_DNA"/>
</dbReference>